<dbReference type="Pfam" id="PF00158">
    <property type="entry name" value="Sigma54_activat"/>
    <property type="match status" value="1"/>
</dbReference>
<organism evidence="8 9">
    <name type="scientific">Acetobacterium bakii</name>
    <dbReference type="NCBI Taxonomy" id="52689"/>
    <lineage>
        <taxon>Bacteria</taxon>
        <taxon>Bacillati</taxon>
        <taxon>Bacillota</taxon>
        <taxon>Clostridia</taxon>
        <taxon>Eubacteriales</taxon>
        <taxon>Eubacteriaceae</taxon>
        <taxon>Acetobacterium</taxon>
    </lineage>
</organism>
<evidence type="ECO:0000259" key="7">
    <source>
        <dbReference type="PROSITE" id="PS50112"/>
    </source>
</evidence>
<evidence type="ECO:0000256" key="2">
    <source>
        <dbReference type="ARBA" id="ARBA00022840"/>
    </source>
</evidence>
<dbReference type="STRING" id="52689.AKG39_10460"/>
<dbReference type="InterPro" id="IPR000014">
    <property type="entry name" value="PAS"/>
</dbReference>
<dbReference type="SMART" id="SM00382">
    <property type="entry name" value="AAA"/>
    <property type="match status" value="1"/>
</dbReference>
<reference evidence="9" key="1">
    <citation type="submission" date="2015-07" db="EMBL/GenBank/DDBJ databases">
        <title>Draft genome sequence of Acetobacterium bakii DSM 8293, a potential psychrophilic chemical producer through syngas fermentation.</title>
        <authorList>
            <person name="Song Y."/>
            <person name="Hwang S."/>
            <person name="Cho B.-K."/>
        </authorList>
    </citation>
    <scope>NUCLEOTIDE SEQUENCE [LARGE SCALE GENOMIC DNA]</scope>
    <source>
        <strain evidence="9">DSM 8239</strain>
    </source>
</reference>
<proteinExistence type="predicted"/>
<evidence type="ECO:0000256" key="1">
    <source>
        <dbReference type="ARBA" id="ARBA00022741"/>
    </source>
</evidence>
<dbReference type="CDD" id="cd00009">
    <property type="entry name" value="AAA"/>
    <property type="match status" value="1"/>
</dbReference>
<dbReference type="Gene3D" id="1.10.10.60">
    <property type="entry name" value="Homeodomain-like"/>
    <property type="match status" value="1"/>
</dbReference>
<comment type="caution">
    <text evidence="8">The sequence shown here is derived from an EMBL/GenBank/DDBJ whole genome shotgun (WGS) entry which is preliminary data.</text>
</comment>
<evidence type="ECO:0000313" key="9">
    <source>
        <dbReference type="Proteomes" id="UP000036873"/>
    </source>
</evidence>
<dbReference type="Pfam" id="PF25601">
    <property type="entry name" value="AAA_lid_14"/>
    <property type="match status" value="1"/>
</dbReference>
<dbReference type="PROSITE" id="PS00676">
    <property type="entry name" value="SIGMA54_INTERACT_2"/>
    <property type="match status" value="1"/>
</dbReference>
<evidence type="ECO:0000256" key="5">
    <source>
        <dbReference type="ARBA" id="ARBA00023163"/>
    </source>
</evidence>
<keyword evidence="4" id="KW-0238">DNA-binding</keyword>
<feature type="domain" description="PAS" evidence="7">
    <location>
        <begin position="18"/>
        <end position="62"/>
    </location>
</feature>
<dbReference type="PROSITE" id="PS00688">
    <property type="entry name" value="SIGMA54_INTERACT_3"/>
    <property type="match status" value="1"/>
</dbReference>
<dbReference type="InterPro" id="IPR009057">
    <property type="entry name" value="Homeodomain-like_sf"/>
</dbReference>
<dbReference type="PROSITE" id="PS50112">
    <property type="entry name" value="PAS"/>
    <property type="match status" value="1"/>
</dbReference>
<dbReference type="SUPFAM" id="SSF46689">
    <property type="entry name" value="Homeodomain-like"/>
    <property type="match status" value="1"/>
</dbReference>
<dbReference type="SUPFAM" id="SSF55785">
    <property type="entry name" value="PYP-like sensor domain (PAS domain)"/>
    <property type="match status" value="1"/>
</dbReference>
<dbReference type="FunFam" id="3.40.50.300:FF:000006">
    <property type="entry name" value="DNA-binding transcriptional regulator NtrC"/>
    <property type="match status" value="1"/>
</dbReference>
<dbReference type="InterPro" id="IPR058031">
    <property type="entry name" value="AAA_lid_NorR"/>
</dbReference>
<dbReference type="EMBL" id="LGYO01000025">
    <property type="protein sequence ID" value="KNZ41700.1"/>
    <property type="molecule type" value="Genomic_DNA"/>
</dbReference>
<evidence type="ECO:0000256" key="3">
    <source>
        <dbReference type="ARBA" id="ARBA00023015"/>
    </source>
</evidence>
<keyword evidence="2" id="KW-0067">ATP-binding</keyword>
<dbReference type="AlphaFoldDB" id="A0A0L6U1L3"/>
<dbReference type="InterPro" id="IPR025944">
    <property type="entry name" value="Sigma_54_int_dom_CS"/>
</dbReference>
<evidence type="ECO:0000259" key="6">
    <source>
        <dbReference type="PROSITE" id="PS50045"/>
    </source>
</evidence>
<name>A0A0L6U1L3_9FIRM</name>
<dbReference type="PROSITE" id="PS00675">
    <property type="entry name" value="SIGMA54_INTERACT_1"/>
    <property type="match status" value="1"/>
</dbReference>
<dbReference type="InterPro" id="IPR025662">
    <property type="entry name" value="Sigma_54_int_dom_ATP-bd_1"/>
</dbReference>
<dbReference type="Gene3D" id="3.40.50.300">
    <property type="entry name" value="P-loop containing nucleotide triphosphate hydrolases"/>
    <property type="match status" value="1"/>
</dbReference>
<protein>
    <recommendedName>
        <fullName evidence="10">Sigma-54 factor interaction domain-containing protein</fullName>
    </recommendedName>
</protein>
<dbReference type="GO" id="GO:0006355">
    <property type="term" value="P:regulation of DNA-templated transcription"/>
    <property type="evidence" value="ECO:0007669"/>
    <property type="project" value="InterPro"/>
</dbReference>
<evidence type="ECO:0000256" key="4">
    <source>
        <dbReference type="ARBA" id="ARBA00023125"/>
    </source>
</evidence>
<keyword evidence="1" id="KW-0547">Nucleotide-binding</keyword>
<evidence type="ECO:0000313" key="8">
    <source>
        <dbReference type="EMBL" id="KNZ41700.1"/>
    </source>
</evidence>
<gene>
    <name evidence="8" type="ORF">AKG39_10460</name>
</gene>
<dbReference type="InterPro" id="IPR003593">
    <property type="entry name" value="AAA+_ATPase"/>
</dbReference>
<dbReference type="GO" id="GO:0005524">
    <property type="term" value="F:ATP binding"/>
    <property type="evidence" value="ECO:0007669"/>
    <property type="project" value="UniProtKB-KW"/>
</dbReference>
<dbReference type="InterPro" id="IPR025943">
    <property type="entry name" value="Sigma_54_int_dom_ATP-bd_2"/>
</dbReference>
<keyword evidence="9" id="KW-1185">Reference proteome</keyword>
<feature type="domain" description="Sigma-54 factor interaction" evidence="6">
    <location>
        <begin position="151"/>
        <end position="380"/>
    </location>
</feature>
<dbReference type="GO" id="GO:0003677">
    <property type="term" value="F:DNA binding"/>
    <property type="evidence" value="ECO:0007669"/>
    <property type="project" value="UniProtKB-KW"/>
</dbReference>
<dbReference type="PROSITE" id="PS50045">
    <property type="entry name" value="SIGMA54_INTERACT_4"/>
    <property type="match status" value="1"/>
</dbReference>
<evidence type="ECO:0008006" key="10">
    <source>
        <dbReference type="Google" id="ProtNLM"/>
    </source>
</evidence>
<keyword evidence="5" id="KW-0804">Transcription</keyword>
<sequence>MMKKEAYMKNKINSDTLPEHFYLDILENLFLCVFVNDESGRTTYTNPAMIRHYGVMPHYLINTYPEWGFWEGIVFPPAYKQLMKEKRTVFYNQLNLITNNCNTTINTPVMKNDSSNRVEFMVQIIQEDFLKKDLSINSDSRKELSNLQTDLIGKNHFFCALIKDLEKIADSDMPILLLGESGTGKTYIAEYIHNYSYRQDKPFRSINCGAIPSNLLESELFGYTSGSFTGANTKGKKGLFELAEGGTLFLDEIGDLPIDLQVKILHVLEDGKFMPIGSTVPIHSNVRIITATNKDLKKCIAIKTFREDLYWRINAFCTVIPPLRKRQEDIIPLAQYYLDKQNRKYQTKKVFYPQTLVILAMYHWPGNIRELKNAIERIYILTGGNIIFENHIPKEVYHFNIKDKKYYYTYNEIIKQAEKVIIMAAYTLHGTINGVAQALNISQGRAYRMIKQYGN</sequence>
<dbReference type="InterPro" id="IPR002078">
    <property type="entry name" value="Sigma_54_int"/>
</dbReference>
<dbReference type="PANTHER" id="PTHR32071">
    <property type="entry name" value="TRANSCRIPTIONAL REGULATORY PROTEIN"/>
    <property type="match status" value="1"/>
</dbReference>
<dbReference type="InterPro" id="IPR035965">
    <property type="entry name" value="PAS-like_dom_sf"/>
</dbReference>
<dbReference type="PANTHER" id="PTHR32071:SF57">
    <property type="entry name" value="C4-DICARBOXYLATE TRANSPORT TRANSCRIPTIONAL REGULATORY PROTEIN DCTD"/>
    <property type="match status" value="1"/>
</dbReference>
<dbReference type="Proteomes" id="UP000036873">
    <property type="component" value="Unassembled WGS sequence"/>
</dbReference>
<dbReference type="InterPro" id="IPR027417">
    <property type="entry name" value="P-loop_NTPase"/>
</dbReference>
<keyword evidence="3" id="KW-0805">Transcription regulation</keyword>
<accession>A0A0L6U1L3</accession>
<dbReference type="SUPFAM" id="SSF52540">
    <property type="entry name" value="P-loop containing nucleoside triphosphate hydrolases"/>
    <property type="match status" value="1"/>
</dbReference>
<dbReference type="Gene3D" id="1.10.8.60">
    <property type="match status" value="1"/>
</dbReference>
<dbReference type="OrthoDB" id="9803970at2"/>